<organism evidence="1 2">
    <name type="scientific">Acanthoscelides obtectus</name>
    <name type="common">Bean weevil</name>
    <name type="synonym">Bruchus obtectus</name>
    <dbReference type="NCBI Taxonomy" id="200917"/>
    <lineage>
        <taxon>Eukaryota</taxon>
        <taxon>Metazoa</taxon>
        <taxon>Ecdysozoa</taxon>
        <taxon>Arthropoda</taxon>
        <taxon>Hexapoda</taxon>
        <taxon>Insecta</taxon>
        <taxon>Pterygota</taxon>
        <taxon>Neoptera</taxon>
        <taxon>Endopterygota</taxon>
        <taxon>Coleoptera</taxon>
        <taxon>Polyphaga</taxon>
        <taxon>Cucujiformia</taxon>
        <taxon>Chrysomeloidea</taxon>
        <taxon>Chrysomelidae</taxon>
        <taxon>Bruchinae</taxon>
        <taxon>Bruchini</taxon>
        <taxon>Acanthoscelides</taxon>
    </lineage>
</organism>
<gene>
    <name evidence="1" type="ORF">ACAOBT_LOCUS21642</name>
</gene>
<protein>
    <submittedName>
        <fullName evidence="1">Uncharacterized protein</fullName>
    </submittedName>
</protein>
<accession>A0A9P0LHR8</accession>
<evidence type="ECO:0000313" key="1">
    <source>
        <dbReference type="EMBL" id="CAH1993664.1"/>
    </source>
</evidence>
<reference evidence="1" key="1">
    <citation type="submission" date="2022-03" db="EMBL/GenBank/DDBJ databases">
        <authorList>
            <person name="Sayadi A."/>
        </authorList>
    </citation>
    <scope>NUCLEOTIDE SEQUENCE</scope>
</reference>
<dbReference type="AlphaFoldDB" id="A0A9P0LHR8"/>
<evidence type="ECO:0000313" key="2">
    <source>
        <dbReference type="Proteomes" id="UP001152888"/>
    </source>
</evidence>
<comment type="caution">
    <text evidence="1">The sequence shown here is derived from an EMBL/GenBank/DDBJ whole genome shotgun (WGS) entry which is preliminary data.</text>
</comment>
<dbReference type="Proteomes" id="UP001152888">
    <property type="component" value="Unassembled WGS sequence"/>
</dbReference>
<dbReference type="EMBL" id="CAKOFQ010007179">
    <property type="protein sequence ID" value="CAH1993664.1"/>
    <property type="molecule type" value="Genomic_DNA"/>
</dbReference>
<proteinExistence type="predicted"/>
<keyword evidence="2" id="KW-1185">Reference proteome</keyword>
<sequence length="65" mass="7689">MPHLYRRSQIPSLPYLLSQKIRNITGERPTPNRDQATQAKVKWFPSALEDSRMKHQKKKPSVQKF</sequence>
<name>A0A9P0LHR8_ACAOB</name>